<protein>
    <submittedName>
        <fullName evidence="1">Uncharacterized protein</fullName>
    </submittedName>
</protein>
<evidence type="ECO:0000313" key="2">
    <source>
        <dbReference type="Proteomes" id="UP001501358"/>
    </source>
</evidence>
<keyword evidence="2" id="KW-1185">Reference proteome</keyword>
<gene>
    <name evidence="1" type="ORF">GCM10010406_21710</name>
</gene>
<sequence>MSGFGRLAEVPLTPPSPDARRAAGLALADRVLAAMPDHSRAAQRAALTSLLAALGLHDSPKDSTDE</sequence>
<proteinExistence type="predicted"/>
<reference evidence="1 2" key="1">
    <citation type="journal article" date="2019" name="Int. J. Syst. Evol. Microbiol.">
        <title>The Global Catalogue of Microorganisms (GCM) 10K type strain sequencing project: providing services to taxonomists for standard genome sequencing and annotation.</title>
        <authorList>
            <consortium name="The Broad Institute Genomics Platform"/>
            <consortium name="The Broad Institute Genome Sequencing Center for Infectious Disease"/>
            <person name="Wu L."/>
            <person name="Ma J."/>
        </authorList>
    </citation>
    <scope>NUCLEOTIDE SEQUENCE [LARGE SCALE GENOMIC DNA]</scope>
    <source>
        <strain evidence="1 2">JCM 6307</strain>
    </source>
</reference>
<dbReference type="RefSeq" id="WP_344382998.1">
    <property type="nucleotide sequence ID" value="NZ_BAAATA010000009.1"/>
</dbReference>
<name>A0ABN3LJ63_9ACTN</name>
<accession>A0ABN3LJ63</accession>
<evidence type="ECO:0000313" key="1">
    <source>
        <dbReference type="EMBL" id="GAA2485112.1"/>
    </source>
</evidence>
<organism evidence="1 2">
    <name type="scientific">Streptomyces thermolineatus</name>
    <dbReference type="NCBI Taxonomy" id="44033"/>
    <lineage>
        <taxon>Bacteria</taxon>
        <taxon>Bacillati</taxon>
        <taxon>Actinomycetota</taxon>
        <taxon>Actinomycetes</taxon>
        <taxon>Kitasatosporales</taxon>
        <taxon>Streptomycetaceae</taxon>
        <taxon>Streptomyces</taxon>
    </lineage>
</organism>
<comment type="caution">
    <text evidence="1">The sequence shown here is derived from an EMBL/GenBank/DDBJ whole genome shotgun (WGS) entry which is preliminary data.</text>
</comment>
<dbReference type="EMBL" id="BAAATA010000009">
    <property type="protein sequence ID" value="GAA2485112.1"/>
    <property type="molecule type" value="Genomic_DNA"/>
</dbReference>
<dbReference type="Proteomes" id="UP001501358">
    <property type="component" value="Unassembled WGS sequence"/>
</dbReference>